<accession>A0A6G1GZA1</accession>
<evidence type="ECO:0000313" key="3">
    <source>
        <dbReference type="Proteomes" id="UP000800041"/>
    </source>
</evidence>
<reference evidence="2" key="1">
    <citation type="journal article" date="2020" name="Stud. Mycol.">
        <title>101 Dothideomycetes genomes: a test case for predicting lifestyles and emergence of pathogens.</title>
        <authorList>
            <person name="Haridas S."/>
            <person name="Albert R."/>
            <person name="Binder M."/>
            <person name="Bloem J."/>
            <person name="Labutti K."/>
            <person name="Salamov A."/>
            <person name="Andreopoulos B."/>
            <person name="Baker S."/>
            <person name="Barry K."/>
            <person name="Bills G."/>
            <person name="Bluhm B."/>
            <person name="Cannon C."/>
            <person name="Castanera R."/>
            <person name="Culley D."/>
            <person name="Daum C."/>
            <person name="Ezra D."/>
            <person name="Gonzalez J."/>
            <person name="Henrissat B."/>
            <person name="Kuo A."/>
            <person name="Liang C."/>
            <person name="Lipzen A."/>
            <person name="Lutzoni F."/>
            <person name="Magnuson J."/>
            <person name="Mondo S."/>
            <person name="Nolan M."/>
            <person name="Ohm R."/>
            <person name="Pangilinan J."/>
            <person name="Park H.-J."/>
            <person name="Ramirez L."/>
            <person name="Alfaro M."/>
            <person name="Sun H."/>
            <person name="Tritt A."/>
            <person name="Yoshinaga Y."/>
            <person name="Zwiers L.-H."/>
            <person name="Turgeon B."/>
            <person name="Goodwin S."/>
            <person name="Spatafora J."/>
            <person name="Crous P."/>
            <person name="Grigoriev I."/>
        </authorList>
    </citation>
    <scope>NUCLEOTIDE SEQUENCE</scope>
    <source>
        <strain evidence="2">CBS 113979</strain>
    </source>
</reference>
<keyword evidence="3" id="KW-1185">Reference proteome</keyword>
<keyword evidence="1" id="KW-0472">Membrane</keyword>
<gene>
    <name evidence="2" type="ORF">K402DRAFT_394136</name>
</gene>
<name>A0A6G1GZA1_9PEZI</name>
<sequence length="68" mass="8175">MNLFYRVHSGIWYLPLVLPPPFLLYAPFLQHLGYGAMEHRERNIFVRQRNAVMVFQLRPRTTRPCCNQ</sequence>
<evidence type="ECO:0000313" key="2">
    <source>
        <dbReference type="EMBL" id="KAF1986281.1"/>
    </source>
</evidence>
<dbReference type="Proteomes" id="UP000800041">
    <property type="component" value="Unassembled WGS sequence"/>
</dbReference>
<evidence type="ECO:0000256" key="1">
    <source>
        <dbReference type="SAM" id="Phobius"/>
    </source>
</evidence>
<dbReference type="EMBL" id="ML977158">
    <property type="protein sequence ID" value="KAF1986281.1"/>
    <property type="molecule type" value="Genomic_DNA"/>
</dbReference>
<dbReference type="AlphaFoldDB" id="A0A6G1GZA1"/>
<organism evidence="2 3">
    <name type="scientific">Aulographum hederae CBS 113979</name>
    <dbReference type="NCBI Taxonomy" id="1176131"/>
    <lineage>
        <taxon>Eukaryota</taxon>
        <taxon>Fungi</taxon>
        <taxon>Dikarya</taxon>
        <taxon>Ascomycota</taxon>
        <taxon>Pezizomycotina</taxon>
        <taxon>Dothideomycetes</taxon>
        <taxon>Pleosporomycetidae</taxon>
        <taxon>Aulographales</taxon>
        <taxon>Aulographaceae</taxon>
    </lineage>
</organism>
<keyword evidence="1" id="KW-1133">Transmembrane helix</keyword>
<keyword evidence="1" id="KW-0812">Transmembrane</keyword>
<feature type="transmembrane region" description="Helical" evidence="1">
    <location>
        <begin position="12"/>
        <end position="32"/>
    </location>
</feature>
<proteinExistence type="predicted"/>
<protein>
    <submittedName>
        <fullName evidence="2">Uncharacterized protein</fullName>
    </submittedName>
</protein>